<feature type="domain" description="Treble clef zinc finger" evidence="2">
    <location>
        <begin position="249"/>
        <end position="304"/>
    </location>
</feature>
<feature type="domain" description="Treble clef zinc finger" evidence="2">
    <location>
        <begin position="327"/>
        <end position="383"/>
    </location>
</feature>
<dbReference type="PANTHER" id="PTHR37317:SF1">
    <property type="entry name" value="ZINC-RIBBON DOMAIN-CONTAINING PROTEIN-RELATED"/>
    <property type="match status" value="1"/>
</dbReference>
<sequence length="655" mass="75223">MKTLQQAGIHVPLLVSHDLELAEEWHPTLNESLSLDQLPSNSSYRVWWRCKKDSRHEWQAQVRARVYEGHGCPYCSGRRVVVEDSIETLHPEVASEFHPDKNEELKPSELAPQSNKKVWWQCRVNSHHEWQATVAGRAIGSSGCPECRRLQMSVAAKSPDVAAEWHPTKNGDLLPESVPNRSEKSVWWQCQKDAAHEWTAMVKTRTDGRKNCPFCQGKSSKNRKRSSSKPGSPRLRRGKLPVSKSHPDLLAFWHAEKNVDFDPDRISQGSELVVWWQCPDEPAHEWQSSVKNQVRRKHPRPECAPDTSGRPSKISFEKSVAARYPELMVEWHPTKNETMDPKRLGPGSGKKVWWQCREDHEHVWSAYVWQRTKGSGCPYCSGHLADSKTCLATVEPEIAKSWHATKNVPDTPFDVRRQSAKKFWWQCDVNPDHVWSESVQNRVNRRTCPQCNRIARDTLIQEALSESVAGNVTYLETFEESVASLSKLVFVQIADEDSQQALYRLIHAGLIASMETYLSDSFINTVVPSKELRNSVMLTTPAFKEKKYSIAEIVDWDINATNNVKKYLLDVIYHNLFVVQKMFETVLRVQFPSEEDLRVLQKSIDKRHHIVHRNGRNKKGVTLSLDVADLNSTVKCVRQFVLGIDKQMRQAPWRN</sequence>
<feature type="domain" description="Treble clef zinc finger" evidence="2">
    <location>
        <begin position="398"/>
        <end position="453"/>
    </location>
</feature>
<gene>
    <name evidence="3" type="ORF">Pla22_36720</name>
</gene>
<protein>
    <recommendedName>
        <fullName evidence="2">Treble clef zinc finger domain-containing protein</fullName>
    </recommendedName>
</protein>
<feature type="region of interest" description="Disordered" evidence="1">
    <location>
        <begin position="209"/>
        <end position="242"/>
    </location>
</feature>
<evidence type="ECO:0000259" key="2">
    <source>
        <dbReference type="Pfam" id="PF14311"/>
    </source>
</evidence>
<keyword evidence="4" id="KW-1185">Reference proteome</keyword>
<dbReference type="Pfam" id="PF14311">
    <property type="entry name" value="DUF4379"/>
    <property type="match status" value="6"/>
</dbReference>
<reference evidence="3 4" key="1">
    <citation type="submission" date="2019-02" db="EMBL/GenBank/DDBJ databases">
        <title>Deep-cultivation of Planctomycetes and their phenomic and genomic characterization uncovers novel biology.</title>
        <authorList>
            <person name="Wiegand S."/>
            <person name="Jogler M."/>
            <person name="Boedeker C."/>
            <person name="Pinto D."/>
            <person name="Vollmers J."/>
            <person name="Rivas-Marin E."/>
            <person name="Kohn T."/>
            <person name="Peeters S.H."/>
            <person name="Heuer A."/>
            <person name="Rast P."/>
            <person name="Oberbeckmann S."/>
            <person name="Bunk B."/>
            <person name="Jeske O."/>
            <person name="Meyerdierks A."/>
            <person name="Storesund J.E."/>
            <person name="Kallscheuer N."/>
            <person name="Luecker S."/>
            <person name="Lage O.M."/>
            <person name="Pohl T."/>
            <person name="Merkel B.J."/>
            <person name="Hornburger P."/>
            <person name="Mueller R.-W."/>
            <person name="Bruemmer F."/>
            <person name="Labrenz M."/>
            <person name="Spormann A.M."/>
            <person name="Op Den Camp H."/>
            <person name="Overmann J."/>
            <person name="Amann R."/>
            <person name="Jetten M.S.M."/>
            <person name="Mascher T."/>
            <person name="Medema M.H."/>
            <person name="Devos D.P."/>
            <person name="Kaster A.-K."/>
            <person name="Ovreas L."/>
            <person name="Rohde M."/>
            <person name="Galperin M.Y."/>
            <person name="Jogler C."/>
        </authorList>
    </citation>
    <scope>NUCLEOTIDE SEQUENCE [LARGE SCALE GENOMIC DNA]</scope>
    <source>
        <strain evidence="3 4">Pla22</strain>
    </source>
</reference>
<feature type="domain" description="Treble clef zinc finger" evidence="2">
    <location>
        <begin position="94"/>
        <end position="149"/>
    </location>
</feature>
<feature type="region of interest" description="Disordered" evidence="1">
    <location>
        <begin position="288"/>
        <end position="312"/>
    </location>
</feature>
<dbReference type="RefSeq" id="WP_165440722.1">
    <property type="nucleotide sequence ID" value="NZ_SJPI01000002.1"/>
</dbReference>
<dbReference type="EMBL" id="SJPI01000002">
    <property type="protein sequence ID" value="TWT50929.1"/>
    <property type="molecule type" value="Genomic_DNA"/>
</dbReference>
<dbReference type="PANTHER" id="PTHR37317">
    <property type="entry name" value="BLR8090 PROTEIN"/>
    <property type="match status" value="1"/>
</dbReference>
<feature type="domain" description="Treble clef zinc finger" evidence="2">
    <location>
        <begin position="21"/>
        <end position="78"/>
    </location>
</feature>
<feature type="domain" description="Treble clef zinc finger" evidence="2">
    <location>
        <begin position="162"/>
        <end position="218"/>
    </location>
</feature>
<accession>A0A5C5WLC6</accession>
<name>A0A5C5WLC6_9BACT</name>
<dbReference type="Proteomes" id="UP000316598">
    <property type="component" value="Unassembled WGS sequence"/>
</dbReference>
<evidence type="ECO:0000256" key="1">
    <source>
        <dbReference type="SAM" id="MobiDB-lite"/>
    </source>
</evidence>
<comment type="caution">
    <text evidence="3">The sequence shown here is derived from an EMBL/GenBank/DDBJ whole genome shotgun (WGS) entry which is preliminary data.</text>
</comment>
<dbReference type="AlphaFoldDB" id="A0A5C5WLC6"/>
<proteinExistence type="predicted"/>
<evidence type="ECO:0000313" key="3">
    <source>
        <dbReference type="EMBL" id="TWT50929.1"/>
    </source>
</evidence>
<dbReference type="InterPro" id="IPR025487">
    <property type="entry name" value="DUF4379"/>
</dbReference>
<evidence type="ECO:0000313" key="4">
    <source>
        <dbReference type="Proteomes" id="UP000316598"/>
    </source>
</evidence>
<organism evidence="3 4">
    <name type="scientific">Rubripirellula amarantea</name>
    <dbReference type="NCBI Taxonomy" id="2527999"/>
    <lineage>
        <taxon>Bacteria</taxon>
        <taxon>Pseudomonadati</taxon>
        <taxon>Planctomycetota</taxon>
        <taxon>Planctomycetia</taxon>
        <taxon>Pirellulales</taxon>
        <taxon>Pirellulaceae</taxon>
        <taxon>Rubripirellula</taxon>
    </lineage>
</organism>